<dbReference type="GO" id="GO:0005737">
    <property type="term" value="C:cytoplasm"/>
    <property type="evidence" value="ECO:0007669"/>
    <property type="project" value="TreeGrafter"/>
</dbReference>
<dbReference type="EMBL" id="OMOR01000004">
    <property type="protein sequence ID" value="SPH27574.1"/>
    <property type="molecule type" value="Genomic_DNA"/>
</dbReference>
<dbReference type="PANTHER" id="PTHR48104">
    <property type="entry name" value="METACASPASE-4"/>
    <property type="match status" value="1"/>
</dbReference>
<dbReference type="InterPro" id="IPR050452">
    <property type="entry name" value="Metacaspase"/>
</dbReference>
<keyword evidence="2" id="KW-0732">Signal</keyword>
<sequence>MLGRTLLDMLKTKFLFAAVFCAAHFAAQPVFAQQMRAVLVGVSDYLYLDADLEGPKNDVGLMARTLMMRGIAAPDITVLSESDAVLPVGVVRAVPDRATILATLDASIEQAAQGDTLIFYFSGHGAQAPDKDGDEGGGLDEIFLPRDAKGWNSATGDVENAILDDDFAQVARAAAAKGVALVAILDACHSGTGFRALGDDAARARYISPAALGVPDQVAQGEGAAPPEVEGDFVYLYAAQSDQRAFEYPVGTERQWHGDFTRALTGLMREVPDLTYTQLVQAAAQRMQSKAGQAVQTPDVEGPMADTPVFGGDAPGVSRIAVAGQTLKAGLLDDVTANSTLDLFAGLLDSEPVGQAVVEKVNANDAVLRYLDPFPTVKVAYAQIANRAVDASFSVSITQDATTHIRGGIGALTARVDFDVTSADPTHRVVWTGDRLALVGRDGVLDGQGAGASPRLGSGDADVLAMRLTQVAGRIRLERALAQLGQGSRIGGFSLPSSKPSAAFKLQVGETGPQRRCANPSGPRLDAKGNATASHCDILQVTLKNPTAGMVDMTVLYIDAESAISMLWPPQNLSNRLESGAQKTLRFGLRNDGSTPIYESVIVLSVPATPGSPRTRFAALGTSAAKRATNEPPMAAFLGNLTDPATSRGFSLAPKGGGGLAVTRLDLTLTPDPEH</sequence>
<dbReference type="GO" id="GO:0006508">
    <property type="term" value="P:proteolysis"/>
    <property type="evidence" value="ECO:0007669"/>
    <property type="project" value="InterPro"/>
</dbReference>
<dbReference type="AlphaFoldDB" id="A0A2R8BPN9"/>
<evidence type="ECO:0000313" key="5">
    <source>
        <dbReference type="Proteomes" id="UP000244880"/>
    </source>
</evidence>
<dbReference type="InterPro" id="IPR029030">
    <property type="entry name" value="Caspase-like_dom_sf"/>
</dbReference>
<proteinExistence type="predicted"/>
<dbReference type="Pfam" id="PF00656">
    <property type="entry name" value="Peptidase_C14"/>
    <property type="match status" value="1"/>
</dbReference>
<dbReference type="OrthoDB" id="5489622at2"/>
<protein>
    <recommendedName>
        <fullName evidence="3">Peptidase C14 caspase domain-containing protein</fullName>
    </recommendedName>
</protein>
<dbReference type="PANTHER" id="PTHR48104:SF30">
    <property type="entry name" value="METACASPASE-1"/>
    <property type="match status" value="1"/>
</dbReference>
<evidence type="ECO:0000256" key="1">
    <source>
        <dbReference type="SAM" id="MobiDB-lite"/>
    </source>
</evidence>
<evidence type="ECO:0000256" key="2">
    <source>
        <dbReference type="SAM" id="SignalP"/>
    </source>
</evidence>
<keyword evidence="5" id="KW-1185">Reference proteome</keyword>
<dbReference type="Gene3D" id="3.40.50.1460">
    <property type="match status" value="1"/>
</dbReference>
<dbReference type="SUPFAM" id="SSF52129">
    <property type="entry name" value="Caspase-like"/>
    <property type="match status" value="1"/>
</dbReference>
<feature type="signal peptide" evidence="2">
    <location>
        <begin position="1"/>
        <end position="32"/>
    </location>
</feature>
<feature type="chain" id="PRO_5015321982" description="Peptidase C14 caspase domain-containing protein" evidence="2">
    <location>
        <begin position="33"/>
        <end position="675"/>
    </location>
</feature>
<dbReference type="InterPro" id="IPR011600">
    <property type="entry name" value="Pept_C14_caspase"/>
</dbReference>
<gene>
    <name evidence="4" type="ORF">ASD8599_04040</name>
</gene>
<feature type="domain" description="Peptidase C14 caspase" evidence="3">
    <location>
        <begin position="36"/>
        <end position="302"/>
    </location>
</feature>
<feature type="region of interest" description="Disordered" evidence="1">
    <location>
        <begin position="507"/>
        <end position="530"/>
    </location>
</feature>
<organism evidence="4 5">
    <name type="scientific">Ascidiaceihabitans donghaensis</name>
    <dbReference type="NCBI Taxonomy" id="1510460"/>
    <lineage>
        <taxon>Bacteria</taxon>
        <taxon>Pseudomonadati</taxon>
        <taxon>Pseudomonadota</taxon>
        <taxon>Alphaproteobacteria</taxon>
        <taxon>Rhodobacterales</taxon>
        <taxon>Paracoccaceae</taxon>
        <taxon>Ascidiaceihabitans</taxon>
    </lineage>
</organism>
<accession>A0A2R8BPN9</accession>
<dbReference type="GO" id="GO:0004197">
    <property type="term" value="F:cysteine-type endopeptidase activity"/>
    <property type="evidence" value="ECO:0007669"/>
    <property type="project" value="InterPro"/>
</dbReference>
<dbReference type="Proteomes" id="UP000244880">
    <property type="component" value="Unassembled WGS sequence"/>
</dbReference>
<name>A0A2R8BPN9_9RHOB</name>
<evidence type="ECO:0000313" key="4">
    <source>
        <dbReference type="EMBL" id="SPH27574.1"/>
    </source>
</evidence>
<reference evidence="4 5" key="1">
    <citation type="submission" date="2018-03" db="EMBL/GenBank/DDBJ databases">
        <authorList>
            <person name="Keele B.F."/>
        </authorList>
    </citation>
    <scope>NUCLEOTIDE SEQUENCE [LARGE SCALE GENOMIC DNA]</scope>
    <source>
        <strain evidence="4 5">CECT 8599</strain>
    </source>
</reference>
<evidence type="ECO:0000259" key="3">
    <source>
        <dbReference type="Pfam" id="PF00656"/>
    </source>
</evidence>